<dbReference type="Pfam" id="PF00753">
    <property type="entry name" value="Lactamase_B"/>
    <property type="match status" value="1"/>
</dbReference>
<dbReference type="PATRIC" id="fig|2162.9.peg.2345"/>
<dbReference type="Gene3D" id="3.60.15.10">
    <property type="entry name" value="Ribonuclease Z/Hydroxyacylglutathione hydrolase-like"/>
    <property type="match status" value="1"/>
</dbReference>
<sequence length="281" mass="31313">MRVTALIEDTKPDNSDLFSEKGLSIHIQRDDDNILFDTGVTGAFVDNALKLGIDLAAVDVTAISHGHFDHGGGLGRFMELNESSPVYLRPQANGNHFFKAFYFLKKDVGLDKELFADYANRIHLINKLTEIARDTYLFTDMPLKYPAPAGGKYLYVEKSNQLVPDDFSHEQMMVIQEEDGMVIFSGCSHHGVLNMVEAALDQFPNTPIKALFGGFHFIGLPFLNHTAESKENIENIGMKLAEYPIERVYTGHCTGRKGYPLLKNVLGDSVDYFATGDTVKL</sequence>
<dbReference type="InterPro" id="IPR036866">
    <property type="entry name" value="RibonucZ/Hydroxyglut_hydro"/>
</dbReference>
<protein>
    <submittedName>
        <fullName evidence="2">Metallo-beta-lactamase superfamily protein</fullName>
    </submittedName>
</protein>
<dbReference type="InterPro" id="IPR001279">
    <property type="entry name" value="Metallo-B-lactamas"/>
</dbReference>
<dbReference type="GO" id="GO:0016740">
    <property type="term" value="F:transferase activity"/>
    <property type="evidence" value="ECO:0007669"/>
    <property type="project" value="TreeGrafter"/>
</dbReference>
<organism evidence="2">
    <name type="scientific">Methanobacterium formicicum</name>
    <dbReference type="NCBI Taxonomy" id="2162"/>
    <lineage>
        <taxon>Archaea</taxon>
        <taxon>Methanobacteriati</taxon>
        <taxon>Methanobacteriota</taxon>
        <taxon>Methanomada group</taxon>
        <taxon>Methanobacteria</taxon>
        <taxon>Methanobacteriales</taxon>
        <taxon>Methanobacteriaceae</taxon>
        <taxon>Methanobacterium</taxon>
    </lineage>
</organism>
<evidence type="ECO:0000313" key="2">
    <source>
        <dbReference type="EMBL" id="CEA14601.1"/>
    </source>
</evidence>
<dbReference type="RefSeq" id="WP_048073599.1">
    <property type="nucleotide sequence ID" value="NZ_JARVXG010000023.1"/>
</dbReference>
<name>A0A090I8G7_METFO</name>
<dbReference type="InterPro" id="IPR052926">
    <property type="entry name" value="Metallo-beta-lactamase_dom"/>
</dbReference>
<dbReference type="PANTHER" id="PTHR13754">
    <property type="entry name" value="METALLO-BETA-LACTAMASE SUPERFAMILY PROTEIN"/>
    <property type="match status" value="1"/>
</dbReference>
<dbReference type="KEGG" id="mfi:DSM1535_2270"/>
<accession>A0A090I8G7</accession>
<dbReference type="AlphaFoldDB" id="A0A090I8G7"/>
<evidence type="ECO:0000259" key="1">
    <source>
        <dbReference type="Pfam" id="PF00753"/>
    </source>
</evidence>
<dbReference type="SUPFAM" id="SSF56281">
    <property type="entry name" value="Metallo-hydrolase/oxidoreductase"/>
    <property type="match status" value="1"/>
</dbReference>
<feature type="domain" description="Metallo-beta-lactamase" evidence="1">
    <location>
        <begin position="25"/>
        <end position="80"/>
    </location>
</feature>
<dbReference type="EMBL" id="LN515531">
    <property type="protein sequence ID" value="CEA14601.1"/>
    <property type="molecule type" value="Genomic_DNA"/>
</dbReference>
<dbReference type="PANTHER" id="PTHR13754:SF13">
    <property type="entry name" value="METALLO-BETA-LACTAMASE SUPERFAMILY PROTEIN (AFU_ORTHOLOGUE AFUA_3G07630)"/>
    <property type="match status" value="1"/>
</dbReference>
<reference evidence="2" key="1">
    <citation type="submission" date="2014-08" db="EMBL/GenBank/DDBJ databases">
        <authorList>
            <person name="Wibberg D."/>
        </authorList>
    </citation>
    <scope>NUCLEOTIDE SEQUENCE</scope>
</reference>
<gene>
    <name evidence="2" type="ORF">DSM1535_2270</name>
</gene>
<proteinExistence type="predicted"/>
<dbReference type="InterPro" id="IPR041712">
    <property type="entry name" value="DHPS-like_MBL-fold"/>
</dbReference>
<dbReference type="CDD" id="cd07713">
    <property type="entry name" value="DHPS-like_MBL-fold"/>
    <property type="match status" value="1"/>
</dbReference>